<evidence type="ECO:0000256" key="6">
    <source>
        <dbReference type="ARBA" id="ARBA00022801"/>
    </source>
</evidence>
<dbReference type="AlphaFoldDB" id="A0A4P6LWS7"/>
<evidence type="ECO:0000256" key="8">
    <source>
        <dbReference type="ARBA" id="ARBA00023049"/>
    </source>
</evidence>
<dbReference type="GO" id="GO:0005737">
    <property type="term" value="C:cytoplasm"/>
    <property type="evidence" value="ECO:0007669"/>
    <property type="project" value="UniProtKB-ARBA"/>
</dbReference>
<dbReference type="GO" id="GO:0004177">
    <property type="term" value="F:aminopeptidase activity"/>
    <property type="evidence" value="ECO:0007669"/>
    <property type="project" value="UniProtKB-KW"/>
</dbReference>
<dbReference type="EMBL" id="CP035945">
    <property type="protein sequence ID" value="QBE96235.1"/>
    <property type="molecule type" value="Genomic_DNA"/>
</dbReference>
<evidence type="ECO:0000256" key="1">
    <source>
        <dbReference type="ARBA" id="ARBA00001947"/>
    </source>
</evidence>
<proteinExistence type="inferred from homology"/>
<reference evidence="11 12" key="1">
    <citation type="submission" date="2019-01" db="EMBL/GenBank/DDBJ databases">
        <title>PMF-metabolizing Aryl O-demethylase.</title>
        <authorList>
            <person name="Kim M."/>
        </authorList>
    </citation>
    <scope>NUCLEOTIDE SEQUENCE [LARGE SCALE GENOMIC DNA]</scope>
    <source>
        <strain evidence="11 12">PMF1</strain>
    </source>
</reference>
<dbReference type="SUPFAM" id="SSF53187">
    <property type="entry name" value="Zn-dependent exopeptidases"/>
    <property type="match status" value="1"/>
</dbReference>
<dbReference type="InterPro" id="IPR023358">
    <property type="entry name" value="Peptidase_M18_dom2"/>
</dbReference>
<evidence type="ECO:0000256" key="4">
    <source>
        <dbReference type="ARBA" id="ARBA00022670"/>
    </source>
</evidence>
<keyword evidence="8 9" id="KW-0482">Metalloprotease</keyword>
<dbReference type="PANTHER" id="PTHR28570:SF3">
    <property type="entry name" value="ASPARTYL AMINOPEPTIDASE"/>
    <property type="match status" value="1"/>
</dbReference>
<organism evidence="11 12">
    <name type="scientific">Blautia producta</name>
    <dbReference type="NCBI Taxonomy" id="33035"/>
    <lineage>
        <taxon>Bacteria</taxon>
        <taxon>Bacillati</taxon>
        <taxon>Bacillota</taxon>
        <taxon>Clostridia</taxon>
        <taxon>Lachnospirales</taxon>
        <taxon>Lachnospiraceae</taxon>
        <taxon>Blautia</taxon>
    </lineage>
</organism>
<keyword evidence="3 9" id="KW-0031">Aminopeptidase</keyword>
<evidence type="ECO:0000256" key="10">
    <source>
        <dbReference type="RuleBase" id="RU004387"/>
    </source>
</evidence>
<evidence type="ECO:0000256" key="9">
    <source>
        <dbReference type="RuleBase" id="RU004386"/>
    </source>
</evidence>
<sequence length="422" mass="47093">MYRETAEQLLAFIEKSPSCFHAIKNMKDILLAEGFAELREEDKWEIVNGGKYFVTRNDSSIVAFTIPETGAFGYRIMASHSDSPTFKIKENPEMEVDKKYVKLNVERYGGMLCAPWFDRPLSVAGRVIVKEGDAFVTKFVDVDRDLLMIPNLAIHMNREVNDGYKYNAQVDMLPLYGDISSKDTFMKSIAEAAGVKEEDILGHDIFLYNRVKGSIWGANEEFVSSSRLDDLQCAFSSLQGFLKGEKKEYAAVHCVLDNEEVGSGTKQGAASTFLYDTLVRINECLGLSYEEYLRALAKSFMLSADNAHAVHPNHKEVADPVNRPYMNEGIVIKHSANQKYCTDGVSAAVFKDLCREAGVPFQNFTNRSDMLGGSTLGNISNTKVALNAVDIGLPQLAMHSPYETAGVKDTYYLIQAAEKFFK</sequence>
<dbReference type="Gene3D" id="2.30.250.10">
    <property type="entry name" value="Aminopeptidase i, Domain 2"/>
    <property type="match status" value="1"/>
</dbReference>
<dbReference type="GO" id="GO:0008237">
    <property type="term" value="F:metallopeptidase activity"/>
    <property type="evidence" value="ECO:0007669"/>
    <property type="project" value="UniProtKB-KW"/>
</dbReference>
<dbReference type="GO" id="GO:0006508">
    <property type="term" value="P:proteolysis"/>
    <property type="evidence" value="ECO:0007669"/>
    <property type="project" value="UniProtKB-KW"/>
</dbReference>
<keyword evidence="6 9" id="KW-0378">Hydrolase</keyword>
<dbReference type="KEGG" id="bpro:PMF13cell1_01779"/>
<keyword evidence="5 9" id="KW-0479">Metal-binding</keyword>
<protein>
    <recommendedName>
        <fullName evidence="10">M18 family aminopeptidase</fullName>
        <ecNumber evidence="10">3.4.11.-</ecNumber>
    </recommendedName>
</protein>
<dbReference type="Gene3D" id="3.40.630.10">
    <property type="entry name" value="Zn peptidases"/>
    <property type="match status" value="1"/>
</dbReference>
<dbReference type="PRINTS" id="PR00932">
    <property type="entry name" value="AMINO1PTASE"/>
</dbReference>
<name>A0A4P6LWS7_9FIRM</name>
<evidence type="ECO:0000313" key="12">
    <source>
        <dbReference type="Proteomes" id="UP000289794"/>
    </source>
</evidence>
<keyword evidence="4 9" id="KW-0645">Protease</keyword>
<evidence type="ECO:0000256" key="7">
    <source>
        <dbReference type="ARBA" id="ARBA00022833"/>
    </source>
</evidence>
<dbReference type="EC" id="3.4.11.-" evidence="10"/>
<evidence type="ECO:0000256" key="3">
    <source>
        <dbReference type="ARBA" id="ARBA00022438"/>
    </source>
</evidence>
<dbReference type="GO" id="GO:0008270">
    <property type="term" value="F:zinc ion binding"/>
    <property type="evidence" value="ECO:0007669"/>
    <property type="project" value="InterPro"/>
</dbReference>
<keyword evidence="7 9" id="KW-0862">Zinc</keyword>
<dbReference type="Pfam" id="PF02127">
    <property type="entry name" value="Peptidase_M18"/>
    <property type="match status" value="1"/>
</dbReference>
<dbReference type="InterPro" id="IPR001948">
    <property type="entry name" value="Peptidase_M18"/>
</dbReference>
<dbReference type="CDD" id="cd05658">
    <property type="entry name" value="M18_DAP"/>
    <property type="match status" value="1"/>
</dbReference>
<evidence type="ECO:0000313" key="11">
    <source>
        <dbReference type="EMBL" id="QBE96235.1"/>
    </source>
</evidence>
<dbReference type="RefSeq" id="WP_130180499.1">
    <property type="nucleotide sequence ID" value="NZ_CP035945.1"/>
</dbReference>
<evidence type="ECO:0000256" key="2">
    <source>
        <dbReference type="ARBA" id="ARBA00008290"/>
    </source>
</evidence>
<comment type="similarity">
    <text evidence="2 9">Belongs to the peptidase M18 family.</text>
</comment>
<comment type="cofactor">
    <cofactor evidence="1 10">
        <name>Zn(2+)</name>
        <dbReference type="ChEBI" id="CHEBI:29105"/>
    </cofactor>
</comment>
<dbReference type="NCBIfam" id="NF002759">
    <property type="entry name" value="PRK02813.1"/>
    <property type="match status" value="1"/>
</dbReference>
<accession>A0A4P6LWS7</accession>
<dbReference type="PANTHER" id="PTHR28570">
    <property type="entry name" value="ASPARTYL AMINOPEPTIDASE"/>
    <property type="match status" value="1"/>
</dbReference>
<evidence type="ECO:0000256" key="5">
    <source>
        <dbReference type="ARBA" id="ARBA00022723"/>
    </source>
</evidence>
<dbReference type="Proteomes" id="UP000289794">
    <property type="component" value="Chromosome"/>
</dbReference>
<dbReference type="SUPFAM" id="SSF101821">
    <property type="entry name" value="Aminopeptidase/glucanase lid domain"/>
    <property type="match status" value="1"/>
</dbReference>
<gene>
    <name evidence="11" type="primary">apeB</name>
    <name evidence="11" type="ORF">PMF13cell1_01779</name>
</gene>